<dbReference type="PANTHER" id="PTHR13076:SF9">
    <property type="entry name" value="COILED-COIL AND C2 DOMAIN-CONTAINING PROTEIN 1-LIKE"/>
    <property type="match status" value="1"/>
</dbReference>
<dbReference type="InterPro" id="IPR035892">
    <property type="entry name" value="C2_domain_sf"/>
</dbReference>
<dbReference type="Pfam" id="PF00168">
    <property type="entry name" value="C2"/>
    <property type="match status" value="1"/>
</dbReference>
<gene>
    <name evidence="4" type="ORF">V5799_017492</name>
</gene>
<feature type="compositionally biased region" description="Basic and acidic residues" evidence="2">
    <location>
        <begin position="406"/>
        <end position="430"/>
    </location>
</feature>
<feature type="compositionally biased region" description="Acidic residues" evidence="2">
    <location>
        <begin position="37"/>
        <end position="50"/>
    </location>
</feature>
<feature type="region of interest" description="Disordered" evidence="2">
    <location>
        <begin position="200"/>
        <end position="306"/>
    </location>
</feature>
<evidence type="ECO:0000313" key="4">
    <source>
        <dbReference type="EMBL" id="KAK8781168.1"/>
    </source>
</evidence>
<dbReference type="InterPro" id="IPR037772">
    <property type="entry name" value="C2_Freud"/>
</dbReference>
<feature type="compositionally biased region" description="Pro residues" evidence="2">
    <location>
        <begin position="123"/>
        <end position="134"/>
    </location>
</feature>
<organism evidence="4 5">
    <name type="scientific">Amblyomma americanum</name>
    <name type="common">Lone star tick</name>
    <dbReference type="NCBI Taxonomy" id="6943"/>
    <lineage>
        <taxon>Eukaryota</taxon>
        <taxon>Metazoa</taxon>
        <taxon>Ecdysozoa</taxon>
        <taxon>Arthropoda</taxon>
        <taxon>Chelicerata</taxon>
        <taxon>Arachnida</taxon>
        <taxon>Acari</taxon>
        <taxon>Parasitiformes</taxon>
        <taxon>Ixodida</taxon>
        <taxon>Ixodoidea</taxon>
        <taxon>Ixodidae</taxon>
        <taxon>Amblyomminae</taxon>
        <taxon>Amblyomma</taxon>
    </lineage>
</organism>
<feature type="compositionally biased region" description="Acidic residues" evidence="2">
    <location>
        <begin position="91"/>
        <end position="106"/>
    </location>
</feature>
<feature type="compositionally biased region" description="Pro residues" evidence="2">
    <location>
        <begin position="455"/>
        <end position="493"/>
    </location>
</feature>
<name>A0AAQ4F380_AMBAM</name>
<evidence type="ECO:0000256" key="1">
    <source>
        <dbReference type="ARBA" id="ARBA00010672"/>
    </source>
</evidence>
<sequence>MARRSGGGKARSGGAKPSLAQMGLFDMPDLDAIGNDDGSDEDVDEGDLEAELSALLSGRVQQKPKKPKPKPASDLASIQMMAAAALKDVGSGDESDDANLSDDPELMGELAALHPHQEEEPAPEPPPRVAPKPPGAVQVLPTSPSPASSASSPSGEMPLVETLQERLRMYSAAESAAKSLGDNSKARRYGRAIKTLESLLKKAKAGAPVSEEEIPPPVAIPKPSAPAASEVSQPPAPPAEEPSGPATAPPVPARRPAPPIPTRPVPEPTPAAPAAPTGNPQEQLLTTRRDQYKRAAINAKKRGDQQAAINYIRTAKQFDAVLTAMLQGQPVDLSKMPPPPPEFGGADQATAAPTAPHNVQTAEARKQASGDSTPMPSYIDENVEDDPALFGGPPPAATIMEALQQRLDKYKSTHTEAKEQGNDRKARRLERIVKQYEDAIKLHKAGKPVDFEELPAPPGFGPIPVPSTPAPKPEQEPPKPAPKPAAKPAPKPAVKPAAPQPGAAKPAAGAAQSGSGSPKKPLRRGLSTTIDKQMQFLLERQRLFREAALEAKRRGEVEQAKQYLRTMKGIEPMIHATECGLPIDASSIPIPPQMQEDFVVVEASDCEPKDENIEQVYETLEQELVAQHEMCIQNKDHFFKLGDVSSGTKFEKLAQDTNRDLLVVKNLRQRNDPLPRFHYETRVFSIVRCNHDLTDSDIEVAVVRGVNLPGRKVTVKSALACGCTRKPDDLDSYVMVTFPFPNDAPQSARTRTVKDTNNPEFNETFKFEVNRKSRSLARVMKRHPIKCEVWAKRGFLRSDAVIGTASIKFEELENKCEIHDSYDVFDSKRPSGGKLEVKVRVREPFVSKQVEEIRHRWLIIGS</sequence>
<feature type="compositionally biased region" description="Pro residues" evidence="2">
    <location>
        <begin position="215"/>
        <end position="224"/>
    </location>
</feature>
<dbReference type="AlphaFoldDB" id="A0AAQ4F380"/>
<dbReference type="Proteomes" id="UP001321473">
    <property type="component" value="Unassembled WGS sequence"/>
</dbReference>
<dbReference type="CDD" id="cd08690">
    <property type="entry name" value="C2_Freud-1"/>
    <property type="match status" value="1"/>
</dbReference>
<accession>A0AAQ4F380</accession>
<evidence type="ECO:0000313" key="5">
    <source>
        <dbReference type="Proteomes" id="UP001321473"/>
    </source>
</evidence>
<dbReference type="SUPFAM" id="SSF49562">
    <property type="entry name" value="C2 domain (Calcium/lipid-binding domain, CaLB)"/>
    <property type="match status" value="1"/>
</dbReference>
<evidence type="ECO:0000256" key="2">
    <source>
        <dbReference type="SAM" id="MobiDB-lite"/>
    </source>
</evidence>
<feature type="compositionally biased region" description="Low complexity" evidence="2">
    <location>
        <begin position="145"/>
        <end position="154"/>
    </location>
</feature>
<dbReference type="GO" id="GO:0001227">
    <property type="term" value="F:DNA-binding transcription repressor activity, RNA polymerase II-specific"/>
    <property type="evidence" value="ECO:0007669"/>
    <property type="project" value="InterPro"/>
</dbReference>
<dbReference type="FunFam" id="2.60.40.150:FF:000392">
    <property type="entry name" value="Coiled-coil and C2 domain-containing protein 1A"/>
    <property type="match status" value="1"/>
</dbReference>
<comment type="caution">
    <text evidence="4">The sequence shown here is derived from an EMBL/GenBank/DDBJ whole genome shotgun (WGS) entry which is preliminary data.</text>
</comment>
<comment type="similarity">
    <text evidence="1">Belongs to the CC2D1 family.</text>
</comment>
<protein>
    <recommendedName>
        <fullName evidence="3">C2 domain-containing protein</fullName>
    </recommendedName>
</protein>
<proteinExistence type="inferred from homology"/>
<reference evidence="4 5" key="1">
    <citation type="journal article" date="2023" name="Arcadia Sci">
        <title>De novo assembly of a long-read Amblyomma americanum tick genome.</title>
        <authorList>
            <person name="Chou S."/>
            <person name="Poskanzer K.E."/>
            <person name="Rollins M."/>
            <person name="Thuy-Boun P.S."/>
        </authorList>
    </citation>
    <scope>NUCLEOTIDE SEQUENCE [LARGE SCALE GENOMIC DNA]</scope>
    <source>
        <strain evidence="4">F_SG_1</strain>
        <tissue evidence="4">Salivary glands</tissue>
    </source>
</reference>
<dbReference type="Pfam" id="PF21528">
    <property type="entry name" value="CC2D1A-B_DM14"/>
    <property type="match status" value="4"/>
</dbReference>
<dbReference type="SMART" id="SM00685">
    <property type="entry name" value="DM14"/>
    <property type="match status" value="4"/>
</dbReference>
<keyword evidence="5" id="KW-1185">Reference proteome</keyword>
<feature type="domain" description="C2" evidence="3">
    <location>
        <begin position="678"/>
        <end position="822"/>
    </location>
</feature>
<feature type="compositionally biased region" description="Low complexity" evidence="2">
    <location>
        <begin position="494"/>
        <end position="519"/>
    </location>
</feature>
<dbReference type="PROSITE" id="PS50004">
    <property type="entry name" value="C2"/>
    <property type="match status" value="1"/>
</dbReference>
<dbReference type="InterPro" id="IPR039725">
    <property type="entry name" value="CC2D1A/B"/>
</dbReference>
<dbReference type="SMART" id="SM00239">
    <property type="entry name" value="C2"/>
    <property type="match status" value="1"/>
</dbReference>
<feature type="compositionally biased region" description="Gly residues" evidence="2">
    <location>
        <begin position="1"/>
        <end position="11"/>
    </location>
</feature>
<evidence type="ECO:0000259" key="3">
    <source>
        <dbReference type="PROSITE" id="PS50004"/>
    </source>
</evidence>
<feature type="region of interest" description="Disordered" evidence="2">
    <location>
        <begin position="442"/>
        <end position="525"/>
    </location>
</feature>
<feature type="region of interest" description="Disordered" evidence="2">
    <location>
        <begin position="1"/>
        <end position="163"/>
    </location>
</feature>
<feature type="compositionally biased region" description="Pro residues" evidence="2">
    <location>
        <begin position="247"/>
        <end position="273"/>
    </location>
</feature>
<dbReference type="InterPro" id="IPR006608">
    <property type="entry name" value="CC2D1A/B_DM14"/>
</dbReference>
<dbReference type="InterPro" id="IPR000008">
    <property type="entry name" value="C2_dom"/>
</dbReference>
<dbReference type="Gene3D" id="2.60.40.150">
    <property type="entry name" value="C2 domain"/>
    <property type="match status" value="1"/>
</dbReference>
<feature type="region of interest" description="Disordered" evidence="2">
    <location>
        <begin position="331"/>
        <end position="430"/>
    </location>
</feature>
<dbReference type="EMBL" id="JARKHS020007944">
    <property type="protein sequence ID" value="KAK8781168.1"/>
    <property type="molecule type" value="Genomic_DNA"/>
</dbReference>
<dbReference type="PANTHER" id="PTHR13076">
    <property type="entry name" value="COILED-COIL AND C2 DOMAIN-CONTAINING PROTEIN 1-LIKE"/>
    <property type="match status" value="1"/>
</dbReference>